<evidence type="ECO:0000256" key="1">
    <source>
        <dbReference type="SAM" id="MobiDB-lite"/>
    </source>
</evidence>
<keyword evidence="3" id="KW-1185">Reference proteome</keyword>
<protein>
    <submittedName>
        <fullName evidence="2">Uncharacterized protein</fullName>
    </submittedName>
</protein>
<dbReference type="AlphaFoldDB" id="A0AAW0EXG7"/>
<dbReference type="EMBL" id="JAECZO010000110">
    <property type="protein sequence ID" value="KAK7197564.1"/>
    <property type="molecule type" value="Genomic_DNA"/>
</dbReference>
<feature type="compositionally biased region" description="Low complexity" evidence="1">
    <location>
        <begin position="18"/>
        <end position="31"/>
    </location>
</feature>
<feature type="compositionally biased region" description="Low complexity" evidence="1">
    <location>
        <begin position="175"/>
        <end position="189"/>
    </location>
</feature>
<evidence type="ECO:0000313" key="3">
    <source>
        <dbReference type="Proteomes" id="UP001430356"/>
    </source>
</evidence>
<feature type="region of interest" description="Disordered" evidence="1">
    <location>
        <begin position="18"/>
        <end position="71"/>
    </location>
</feature>
<feature type="region of interest" description="Disordered" evidence="1">
    <location>
        <begin position="87"/>
        <end position="130"/>
    </location>
</feature>
<feature type="region of interest" description="Disordered" evidence="1">
    <location>
        <begin position="305"/>
        <end position="342"/>
    </location>
</feature>
<gene>
    <name evidence="2" type="ORF">NESM_000706600</name>
</gene>
<sequence>MPADGADATEVDILFSSSSSFSSVSPLSDNDSGVRRSAHRPPEPPHSTAVELIGDAASDGGSSSARPYHVDPPALLHDAAVYVRSPIARPLSPPTSQLPPGSDSRVRDSAASDWERRSVSALRDSAAPPDSSTLFCSGVAVHAAPAVRASTPLEWEAESVEEFRCRPSAGAADASPSVSLSSSTTPSPSHVAAKVRRESSPPLEFRIVNAERAREAHALLTSFSAVTIARYRLVKLTVAQRLYRIYYTKWLARLSQDSATTTRAAPATPPPPQWRCSRVTQTDVVRQRSVSAGTEFADIDSFHASRSASRGADSPRVHAAQPSPPRAETPRGERRASASSAPPPVLATLHAHAVSLPSASAGDAADGIAVRTKPAQLVDFGHHSEAPQRKTRRDASGPAVELPAVVPSPERIFRF</sequence>
<proteinExistence type="predicted"/>
<feature type="region of interest" description="Disordered" evidence="1">
    <location>
        <begin position="375"/>
        <end position="403"/>
    </location>
</feature>
<accession>A0AAW0EXG7</accession>
<feature type="compositionally biased region" description="Basic and acidic residues" evidence="1">
    <location>
        <begin position="104"/>
        <end position="118"/>
    </location>
</feature>
<evidence type="ECO:0000313" key="2">
    <source>
        <dbReference type="EMBL" id="KAK7197564.1"/>
    </source>
</evidence>
<reference evidence="2 3" key="1">
    <citation type="journal article" date="2021" name="MBio">
        <title>A New Model Trypanosomatid, Novymonas esmeraldas: Genomic Perception of Its 'Candidatus Pandoraea novymonadis' Endosymbiont.</title>
        <authorList>
            <person name="Zakharova A."/>
            <person name="Saura A."/>
            <person name="Butenko A."/>
            <person name="Podesvova L."/>
            <person name="Warmusova S."/>
            <person name="Kostygov A.Y."/>
            <person name="Nenarokova A."/>
            <person name="Lukes J."/>
            <person name="Opperdoes F.R."/>
            <person name="Yurchenko V."/>
        </authorList>
    </citation>
    <scope>NUCLEOTIDE SEQUENCE [LARGE SCALE GENOMIC DNA]</scope>
    <source>
        <strain evidence="2 3">E262AT.01</strain>
    </source>
</reference>
<organism evidence="2 3">
    <name type="scientific">Novymonas esmeraldas</name>
    <dbReference type="NCBI Taxonomy" id="1808958"/>
    <lineage>
        <taxon>Eukaryota</taxon>
        <taxon>Discoba</taxon>
        <taxon>Euglenozoa</taxon>
        <taxon>Kinetoplastea</taxon>
        <taxon>Metakinetoplastina</taxon>
        <taxon>Trypanosomatida</taxon>
        <taxon>Trypanosomatidae</taxon>
        <taxon>Novymonas</taxon>
    </lineage>
</organism>
<feature type="region of interest" description="Disordered" evidence="1">
    <location>
        <begin position="168"/>
        <end position="196"/>
    </location>
</feature>
<feature type="compositionally biased region" description="Low complexity" evidence="1">
    <location>
        <begin position="54"/>
        <end position="65"/>
    </location>
</feature>
<dbReference type="Proteomes" id="UP001430356">
    <property type="component" value="Unassembled WGS sequence"/>
</dbReference>
<name>A0AAW0EXG7_9TRYP</name>
<comment type="caution">
    <text evidence="2">The sequence shown here is derived from an EMBL/GenBank/DDBJ whole genome shotgun (WGS) entry which is preliminary data.</text>
</comment>
<feature type="region of interest" description="Disordered" evidence="1">
    <location>
        <begin position="258"/>
        <end position="280"/>
    </location>
</feature>